<keyword evidence="5" id="KW-0408">Iron</keyword>
<dbReference type="SFLD" id="SFLDG01067">
    <property type="entry name" value="SPASM/twitch_domain_containing"/>
    <property type="match status" value="1"/>
</dbReference>
<organism evidence="8 9">
    <name type="scientific">Oryzomonas japonica</name>
    <dbReference type="NCBI Taxonomy" id="2603858"/>
    <lineage>
        <taxon>Bacteria</taxon>
        <taxon>Pseudomonadati</taxon>
        <taxon>Thermodesulfobacteriota</taxon>
        <taxon>Desulfuromonadia</taxon>
        <taxon>Geobacterales</taxon>
        <taxon>Geobacteraceae</taxon>
        <taxon>Oryzomonas</taxon>
    </lineage>
</organism>
<dbReference type="UniPathway" id="UPA00782"/>
<dbReference type="PROSITE" id="PS51918">
    <property type="entry name" value="RADICAL_SAM"/>
    <property type="match status" value="1"/>
</dbReference>
<evidence type="ECO:0000256" key="2">
    <source>
        <dbReference type="ARBA" id="ARBA00022485"/>
    </source>
</evidence>
<dbReference type="InterPro" id="IPR013785">
    <property type="entry name" value="Aldolase_TIM"/>
</dbReference>
<dbReference type="NCBIfam" id="TIGR04085">
    <property type="entry name" value="rSAM_more_4Fe4S"/>
    <property type="match status" value="1"/>
</dbReference>
<dbReference type="PANTHER" id="PTHR43787:SF3">
    <property type="entry name" value="ARYLSULFATASE REGULATORY PROTEIN"/>
    <property type="match status" value="1"/>
</dbReference>
<keyword evidence="4" id="KW-0479">Metal-binding</keyword>
<evidence type="ECO:0000313" key="8">
    <source>
        <dbReference type="EMBL" id="KAB0664742.1"/>
    </source>
</evidence>
<evidence type="ECO:0000313" key="9">
    <source>
        <dbReference type="Proteomes" id="UP000420562"/>
    </source>
</evidence>
<dbReference type="InterPro" id="IPR058240">
    <property type="entry name" value="rSAM_sf"/>
</dbReference>
<evidence type="ECO:0000256" key="4">
    <source>
        <dbReference type="ARBA" id="ARBA00022723"/>
    </source>
</evidence>
<comment type="cofactor">
    <cofactor evidence="1">
        <name>[4Fe-4S] cluster</name>
        <dbReference type="ChEBI" id="CHEBI:49883"/>
    </cofactor>
</comment>
<dbReference type="GO" id="GO:0016491">
    <property type="term" value="F:oxidoreductase activity"/>
    <property type="evidence" value="ECO:0007669"/>
    <property type="project" value="InterPro"/>
</dbReference>
<evidence type="ECO:0000256" key="3">
    <source>
        <dbReference type="ARBA" id="ARBA00022691"/>
    </source>
</evidence>
<dbReference type="GO" id="GO:0051539">
    <property type="term" value="F:4 iron, 4 sulfur cluster binding"/>
    <property type="evidence" value="ECO:0007669"/>
    <property type="project" value="UniProtKB-KW"/>
</dbReference>
<gene>
    <name evidence="8" type="primary">gptM</name>
    <name evidence="8" type="ORF">F6V25_11810</name>
</gene>
<dbReference type="Gene3D" id="3.20.20.70">
    <property type="entry name" value="Aldolase class I"/>
    <property type="match status" value="1"/>
</dbReference>
<dbReference type="InterPro" id="IPR023885">
    <property type="entry name" value="4Fe4S-binding_SPASM_dom"/>
</dbReference>
<keyword evidence="3" id="KW-0949">S-adenosyl-L-methionine</keyword>
<name>A0A7J4ZPB9_9BACT</name>
<dbReference type="AlphaFoldDB" id="A0A7J4ZPB9"/>
<dbReference type="SFLD" id="SFLDG01386">
    <property type="entry name" value="main_SPASM_domain-containing"/>
    <property type="match status" value="1"/>
</dbReference>
<comment type="caution">
    <text evidence="8">The sequence shown here is derived from an EMBL/GenBank/DDBJ whole genome shotgun (WGS) entry which is preliminary data.</text>
</comment>
<feature type="domain" description="Radical SAM core" evidence="7">
    <location>
        <begin position="80"/>
        <end position="306"/>
    </location>
</feature>
<sequence>MELTHYLKTYPCPDKPGRVLLIATRRCAVLELSESLLEKARRGELAERERDTLVRLGVLVPDRGEERKEVRQTFTAINRASRHFAALVTLTLECNLACGYCFEDPFRGRFVMADDTAGMLVQRLTEQMAAGRDVTVDFYGGEALMALPLLKRIAGRLVEVAREAGVVFRFNIITNATLLTRRVVQELLPLGLAAVRVTLDGPREIHDQQRPFVSGKGSFDTIVANIKAIHELVPVDLGGNYTRDNFQRFPEMLDLLIAEGIAPAALKAVGFSPVIPKADGSVSGDLGSACASTSEPWMIEASLFLRHEVIRRGFPTPKLRAAACMVEFERDLVVAYDGSLYKCPAFMGREELRIGSLAEGIGAYAASHNLDVWKNDECLECAYLPICFGGCRFLRLLRTGAIDGVDCRRVYLDTALEQLVRQDLAMGRPTA</sequence>
<evidence type="ECO:0000259" key="7">
    <source>
        <dbReference type="PROSITE" id="PS51918"/>
    </source>
</evidence>
<dbReference type="SUPFAM" id="SSF102114">
    <property type="entry name" value="Radical SAM enzymes"/>
    <property type="match status" value="1"/>
</dbReference>
<dbReference type="InterPro" id="IPR007197">
    <property type="entry name" value="rSAM"/>
</dbReference>
<dbReference type="EMBL" id="VZQZ01000007">
    <property type="protein sequence ID" value="KAB0664742.1"/>
    <property type="molecule type" value="Genomic_DNA"/>
</dbReference>
<protein>
    <submittedName>
        <fullName evidence="8">Putative geopeptide radical SAM maturase</fullName>
    </submittedName>
</protein>
<dbReference type="GO" id="GO:0046872">
    <property type="term" value="F:metal ion binding"/>
    <property type="evidence" value="ECO:0007669"/>
    <property type="project" value="UniProtKB-KW"/>
</dbReference>
<dbReference type="Pfam" id="PF04055">
    <property type="entry name" value="Radical_SAM"/>
    <property type="match status" value="1"/>
</dbReference>
<keyword evidence="2" id="KW-0004">4Fe-4S</keyword>
<dbReference type="CDD" id="cd01335">
    <property type="entry name" value="Radical_SAM"/>
    <property type="match status" value="1"/>
</dbReference>
<dbReference type="SFLD" id="SFLDS00029">
    <property type="entry name" value="Radical_SAM"/>
    <property type="match status" value="1"/>
</dbReference>
<proteinExistence type="predicted"/>
<keyword evidence="6" id="KW-0411">Iron-sulfur</keyword>
<reference evidence="8 9" key="1">
    <citation type="submission" date="2019-09" db="EMBL/GenBank/DDBJ databases">
        <title>Geobacter sp. Red96, a novel strain isolated from paddy soil.</title>
        <authorList>
            <person name="Xu Z."/>
            <person name="Masuda Y."/>
            <person name="Itoh H."/>
            <person name="Senoo K."/>
        </authorList>
    </citation>
    <scope>NUCLEOTIDE SEQUENCE [LARGE SCALE GENOMIC DNA]</scope>
    <source>
        <strain evidence="8 9">Red96</strain>
    </source>
</reference>
<evidence type="ECO:0000256" key="5">
    <source>
        <dbReference type="ARBA" id="ARBA00023004"/>
    </source>
</evidence>
<evidence type="ECO:0000256" key="6">
    <source>
        <dbReference type="ARBA" id="ARBA00023014"/>
    </source>
</evidence>
<dbReference type="RefSeq" id="WP_151128761.1">
    <property type="nucleotide sequence ID" value="NZ_VZQZ01000007.1"/>
</dbReference>
<evidence type="ECO:0000256" key="1">
    <source>
        <dbReference type="ARBA" id="ARBA00001966"/>
    </source>
</evidence>
<dbReference type="SFLD" id="SFLDG01384">
    <property type="entry name" value="thioether_bond_formation_requi"/>
    <property type="match status" value="1"/>
</dbReference>
<keyword evidence="9" id="KW-1185">Reference proteome</keyword>
<dbReference type="NCBIfam" id="TIGR04280">
    <property type="entry name" value="geopep_mat_rSAM"/>
    <property type="match status" value="1"/>
</dbReference>
<accession>A0A7J4ZPB9</accession>
<dbReference type="PANTHER" id="PTHR43787">
    <property type="entry name" value="FEMO COFACTOR BIOSYNTHESIS PROTEIN NIFB-RELATED"/>
    <property type="match status" value="1"/>
</dbReference>
<dbReference type="InterPro" id="IPR023867">
    <property type="entry name" value="Sulphatase_maturase_rSAM"/>
</dbReference>
<dbReference type="Proteomes" id="UP000420562">
    <property type="component" value="Unassembled WGS sequence"/>
</dbReference>
<dbReference type="InterPro" id="IPR026322">
    <property type="entry name" value="Geopep_mat_rSAM"/>
</dbReference>